<evidence type="ECO:0000313" key="2">
    <source>
        <dbReference type="Proteomes" id="UP000243180"/>
    </source>
</evidence>
<gene>
    <name evidence="1" type="ORF">SCL_2595</name>
</gene>
<evidence type="ECO:0008006" key="3">
    <source>
        <dbReference type="Google" id="ProtNLM"/>
    </source>
</evidence>
<dbReference type="RefSeq" id="WP_096361571.1">
    <property type="nucleotide sequence ID" value="NZ_AP014879.1"/>
</dbReference>
<sequence>MNLKRLLLALPLLFTSCHGREETDENSPYFVIPAGSRLVLHQAVTIPAFSAGVYLQGSWMPWSQISRYHPHCKLELQQPMDSAQTVEPDEFVITHAGEEAETQEGLEIRARVLELRSERQPRVRRLSCAIWQTAAGGRPISGRELRQALGEILTLELGGRAPAPKPRA</sequence>
<accession>A0A1B4XJ95</accession>
<dbReference type="EMBL" id="AP014879">
    <property type="protein sequence ID" value="BAV34872.1"/>
    <property type="molecule type" value="Genomic_DNA"/>
</dbReference>
<evidence type="ECO:0000313" key="1">
    <source>
        <dbReference type="EMBL" id="BAV34872.1"/>
    </source>
</evidence>
<protein>
    <recommendedName>
        <fullName evidence="3">Lipoprotein</fullName>
    </recommendedName>
</protein>
<keyword evidence="2" id="KW-1185">Reference proteome</keyword>
<dbReference type="InParanoid" id="A0A1B4XJ95"/>
<dbReference type="OrthoDB" id="5615280at2"/>
<name>A0A1B4XJ95_9GAMM</name>
<proteinExistence type="predicted"/>
<reference evidence="1 2" key="1">
    <citation type="submission" date="2015-05" db="EMBL/GenBank/DDBJ databases">
        <title>Complete genome sequence of a sulfur-oxidizing gammaproteobacterium strain HA5.</title>
        <authorList>
            <person name="Miura A."/>
            <person name="Kojima H."/>
            <person name="Fukui M."/>
        </authorList>
    </citation>
    <scope>NUCLEOTIDE SEQUENCE [LARGE SCALE GENOMIC DNA]</scope>
    <source>
        <strain evidence="1 2">HA5</strain>
    </source>
</reference>
<dbReference type="KEGG" id="slim:SCL_2595"/>
<dbReference type="PROSITE" id="PS51257">
    <property type="entry name" value="PROKAR_LIPOPROTEIN"/>
    <property type="match status" value="1"/>
</dbReference>
<dbReference type="AlphaFoldDB" id="A0A1B4XJ95"/>
<dbReference type="Proteomes" id="UP000243180">
    <property type="component" value="Chromosome"/>
</dbReference>
<organism evidence="1 2">
    <name type="scientific">Sulfuricaulis limicola</name>
    <dbReference type="NCBI Taxonomy" id="1620215"/>
    <lineage>
        <taxon>Bacteria</taxon>
        <taxon>Pseudomonadati</taxon>
        <taxon>Pseudomonadota</taxon>
        <taxon>Gammaproteobacteria</taxon>
        <taxon>Acidiferrobacterales</taxon>
        <taxon>Acidiferrobacteraceae</taxon>
        <taxon>Sulfuricaulis</taxon>
    </lineage>
</organism>